<protein>
    <submittedName>
        <fullName evidence="2">Uncharacterized protein</fullName>
    </submittedName>
</protein>
<feature type="region of interest" description="Disordered" evidence="1">
    <location>
        <begin position="33"/>
        <end position="64"/>
    </location>
</feature>
<dbReference type="AlphaFoldDB" id="A0A1I1M9W4"/>
<feature type="region of interest" description="Disordered" evidence="1">
    <location>
        <begin position="106"/>
        <end position="228"/>
    </location>
</feature>
<name>A0A1I1M9W4_9ACTN</name>
<organism evidence="2 3">
    <name type="scientific">Streptomyces aidingensis</name>
    <dbReference type="NCBI Taxonomy" id="910347"/>
    <lineage>
        <taxon>Bacteria</taxon>
        <taxon>Bacillati</taxon>
        <taxon>Actinomycetota</taxon>
        <taxon>Actinomycetes</taxon>
        <taxon>Kitasatosporales</taxon>
        <taxon>Streptomycetaceae</taxon>
        <taxon>Streptomyces</taxon>
    </lineage>
</organism>
<evidence type="ECO:0000313" key="3">
    <source>
        <dbReference type="Proteomes" id="UP000199207"/>
    </source>
</evidence>
<gene>
    <name evidence="2" type="ORF">SAMN05421773_10688</name>
</gene>
<reference evidence="2 3" key="1">
    <citation type="submission" date="2016-10" db="EMBL/GenBank/DDBJ databases">
        <authorList>
            <person name="de Groot N.N."/>
        </authorList>
    </citation>
    <scope>NUCLEOTIDE SEQUENCE [LARGE SCALE GENOMIC DNA]</scope>
    <source>
        <strain evidence="2 3">CGMCC 4.5739</strain>
    </source>
</reference>
<keyword evidence="3" id="KW-1185">Reference proteome</keyword>
<proteinExistence type="predicted"/>
<feature type="compositionally biased region" description="Low complexity" evidence="1">
    <location>
        <begin position="214"/>
        <end position="228"/>
    </location>
</feature>
<evidence type="ECO:0000313" key="2">
    <source>
        <dbReference type="EMBL" id="SFC79988.1"/>
    </source>
</evidence>
<dbReference type="Proteomes" id="UP000199207">
    <property type="component" value="Unassembled WGS sequence"/>
</dbReference>
<feature type="region of interest" description="Disordered" evidence="1">
    <location>
        <begin position="330"/>
        <end position="353"/>
    </location>
</feature>
<dbReference type="EMBL" id="FOLM01000006">
    <property type="protein sequence ID" value="SFC79988.1"/>
    <property type="molecule type" value="Genomic_DNA"/>
</dbReference>
<dbReference type="OrthoDB" id="4147502at2"/>
<accession>A0A1I1M9W4</accession>
<evidence type="ECO:0000256" key="1">
    <source>
        <dbReference type="SAM" id="MobiDB-lite"/>
    </source>
</evidence>
<sequence>MPAHPEVTELLRSAAQAHRPDRDRMLEHIRQGMAAAERSRSGHAAPRNARGLPTLPGLPGLPGGRSGLPGLRGLSPAWMRAATAAAALVATLGGVSVAVTWSQGSAPALPGPAVGGGTQGAEEDGPDPRPGQDGPDAGGDPAGEDSDPQGGGSGDGGESGRNGGDGDGGGPAEGTGSPGTGESGTGEPGSGTEGTGGGPAAGGGDTRGDGTAGQGPQPGDSGQGTTAGTAVGVGVEAYVEGLDNPHWSQPTIRLTAGQPVDSLTLQLRITPESEVRNPVQWQNFSEDAFVKSVRQDDGALVYVWELKPDAELPDEVFLFAVGFEHPDSHRTDADSYSLTGSGPDGPFAADGEF</sequence>
<dbReference type="STRING" id="910347.SAMN05421773_10688"/>
<dbReference type="RefSeq" id="WP_093838979.1">
    <property type="nucleotide sequence ID" value="NZ_FOLM01000006.1"/>
</dbReference>
<feature type="compositionally biased region" description="Gly residues" evidence="1">
    <location>
        <begin position="149"/>
        <end position="213"/>
    </location>
</feature>